<dbReference type="eggNOG" id="COG1660">
    <property type="taxonomic scope" value="Bacteria"/>
</dbReference>
<evidence type="ECO:0000256" key="2">
    <source>
        <dbReference type="ARBA" id="ARBA00022840"/>
    </source>
</evidence>
<evidence type="ECO:0000256" key="4">
    <source>
        <dbReference type="HAMAP-Rule" id="MF_00636"/>
    </source>
</evidence>
<accession>H0QSE2</accession>
<evidence type="ECO:0000256" key="5">
    <source>
        <dbReference type="SAM" id="MobiDB-lite"/>
    </source>
</evidence>
<feature type="domain" description="RapZ-like N-terminal" evidence="6">
    <location>
        <begin position="29"/>
        <end position="182"/>
    </location>
</feature>
<comment type="caution">
    <text evidence="8">The sequence shown here is derived from an EMBL/GenBank/DDBJ whole genome shotgun (WGS) entry which is preliminary data.</text>
</comment>
<dbReference type="InterPro" id="IPR053930">
    <property type="entry name" value="RapZ-like_N"/>
</dbReference>
<evidence type="ECO:0000259" key="6">
    <source>
        <dbReference type="Pfam" id="PF03668"/>
    </source>
</evidence>
<dbReference type="EMBL" id="BAEG01000091">
    <property type="protein sequence ID" value="GAB15743.1"/>
    <property type="molecule type" value="Genomic_DNA"/>
</dbReference>
<dbReference type="PANTHER" id="PTHR30448:SF0">
    <property type="entry name" value="RNASE ADAPTER PROTEIN RAPZ"/>
    <property type="match status" value="1"/>
</dbReference>
<dbReference type="SUPFAM" id="SSF52540">
    <property type="entry name" value="P-loop containing nucleoside triphosphate hydrolases"/>
    <property type="match status" value="1"/>
</dbReference>
<dbReference type="STRING" id="1077972.ARGLB_091_00840"/>
<dbReference type="GO" id="GO:0005525">
    <property type="term" value="F:GTP binding"/>
    <property type="evidence" value="ECO:0007669"/>
    <property type="project" value="UniProtKB-UniRule"/>
</dbReference>
<protein>
    <submittedName>
        <fullName evidence="8">Uncharacterized protein</fullName>
    </submittedName>
</protein>
<keyword evidence="1 4" id="KW-0547">Nucleotide-binding</keyword>
<dbReference type="Gene3D" id="3.40.50.300">
    <property type="entry name" value="P-loop containing nucleotide triphosphate hydrolases"/>
    <property type="match status" value="1"/>
</dbReference>
<sequence>MGLELMAESTAESSTEEDGLTPVKPAEAELLIVTGMSGAGRSTASDALEDHGWYVVENLPPQMLGTLAELVSHAPQSIPKLAVVMDVRSKALFADIRAALRALEASGVTFRVLFLDASDDVLVRRFEQGRRPHPLQAGGRILDGIAAERELLKELRDSSDLVLDTSSLNVHGLATAITELFTETGPIAIRLNIMSFGFKYGLPVDANYVADVRFIPNPHWVPALRPHTGLDQDVSEYVLGAEGVPNFVERYVLALEPVLEGYRRENKHYATIAVGCTGGKHRSVAVAMELSKRLAQYPRVTVTTTHRDLGRE</sequence>
<dbReference type="InterPro" id="IPR005337">
    <property type="entry name" value="RapZ-like"/>
</dbReference>
<dbReference type="NCBIfam" id="NF003828">
    <property type="entry name" value="PRK05416.1"/>
    <property type="match status" value="1"/>
</dbReference>
<dbReference type="Proteomes" id="UP000003828">
    <property type="component" value="Unassembled WGS sequence"/>
</dbReference>
<dbReference type="InterPro" id="IPR027417">
    <property type="entry name" value="P-loop_NTPase"/>
</dbReference>
<dbReference type="PIRSF" id="PIRSF005052">
    <property type="entry name" value="P-loopkin"/>
    <property type="match status" value="1"/>
</dbReference>
<keyword evidence="2 4" id="KW-0067">ATP-binding</keyword>
<feature type="binding site" evidence="4">
    <location>
        <begin position="35"/>
        <end position="42"/>
    </location>
    <ligand>
        <name>ATP</name>
        <dbReference type="ChEBI" id="CHEBI:30616"/>
    </ligand>
</feature>
<reference evidence="8 9" key="1">
    <citation type="submission" date="2011-12" db="EMBL/GenBank/DDBJ databases">
        <title>Whole genome shotgun sequence of Arthrobacter globiformis NBRC 12137.</title>
        <authorList>
            <person name="Miyazawa S."/>
            <person name="Hosoyama A."/>
            <person name="Tsuchikane K."/>
            <person name="Katsumata H."/>
            <person name="Yamazaki S."/>
            <person name="Fujita N."/>
        </authorList>
    </citation>
    <scope>NUCLEOTIDE SEQUENCE [LARGE SCALE GENOMIC DNA]</scope>
    <source>
        <strain evidence="8 9">NBRC 12137</strain>
    </source>
</reference>
<dbReference type="InterPro" id="IPR053931">
    <property type="entry name" value="RapZ_C"/>
</dbReference>
<keyword evidence="9" id="KW-1185">Reference proteome</keyword>
<name>H0QSE2_ARTG1</name>
<dbReference type="Pfam" id="PF03668">
    <property type="entry name" value="RapZ-like_N"/>
    <property type="match status" value="1"/>
</dbReference>
<evidence type="ECO:0000256" key="1">
    <source>
        <dbReference type="ARBA" id="ARBA00022741"/>
    </source>
</evidence>
<keyword evidence="3 4" id="KW-0342">GTP-binding</keyword>
<feature type="region of interest" description="Disordered" evidence="5">
    <location>
        <begin position="1"/>
        <end position="21"/>
    </location>
</feature>
<evidence type="ECO:0000256" key="3">
    <source>
        <dbReference type="ARBA" id="ARBA00023134"/>
    </source>
</evidence>
<dbReference type="HAMAP" id="MF_00636">
    <property type="entry name" value="RapZ_like"/>
    <property type="match status" value="1"/>
</dbReference>
<gene>
    <name evidence="8" type="ORF">ARGLB_091_00840</name>
</gene>
<evidence type="ECO:0000313" key="8">
    <source>
        <dbReference type="EMBL" id="GAB15743.1"/>
    </source>
</evidence>
<organism evidence="8 9">
    <name type="scientific">Arthrobacter globiformis (strain ATCC 8010 / DSM 20124 / JCM 1332 / NBRC 12137 / NCIMB 8907 / NRRL B-2979 / 168)</name>
    <dbReference type="NCBI Taxonomy" id="1077972"/>
    <lineage>
        <taxon>Bacteria</taxon>
        <taxon>Bacillati</taxon>
        <taxon>Actinomycetota</taxon>
        <taxon>Actinomycetes</taxon>
        <taxon>Micrococcales</taxon>
        <taxon>Micrococcaceae</taxon>
        <taxon>Arthrobacter</taxon>
    </lineage>
</organism>
<dbReference type="AlphaFoldDB" id="H0QSE2"/>
<feature type="domain" description="RapZ C-terminal" evidence="7">
    <location>
        <begin position="190"/>
        <end position="309"/>
    </location>
</feature>
<dbReference type="GO" id="GO:0005524">
    <property type="term" value="F:ATP binding"/>
    <property type="evidence" value="ECO:0007669"/>
    <property type="project" value="UniProtKB-UniRule"/>
</dbReference>
<evidence type="ECO:0000313" key="9">
    <source>
        <dbReference type="Proteomes" id="UP000003828"/>
    </source>
</evidence>
<evidence type="ECO:0000259" key="7">
    <source>
        <dbReference type="Pfam" id="PF22740"/>
    </source>
</evidence>
<proteinExistence type="inferred from homology"/>
<dbReference type="Pfam" id="PF22740">
    <property type="entry name" value="PapZ_C"/>
    <property type="match status" value="1"/>
</dbReference>
<dbReference type="PANTHER" id="PTHR30448">
    <property type="entry name" value="RNASE ADAPTER PROTEIN RAPZ"/>
    <property type="match status" value="1"/>
</dbReference>
<feature type="binding site" evidence="4">
    <location>
        <begin position="86"/>
        <end position="89"/>
    </location>
    <ligand>
        <name>GTP</name>
        <dbReference type="ChEBI" id="CHEBI:37565"/>
    </ligand>
</feature>